<feature type="region of interest" description="Disordered" evidence="1">
    <location>
        <begin position="283"/>
        <end position="313"/>
    </location>
</feature>
<keyword evidence="3" id="KW-1185">Reference proteome</keyword>
<feature type="region of interest" description="Disordered" evidence="1">
    <location>
        <begin position="91"/>
        <end position="122"/>
    </location>
</feature>
<proteinExistence type="predicted"/>
<dbReference type="AlphaFoldDB" id="A0A7C8M1P9"/>
<evidence type="ECO:0000313" key="2">
    <source>
        <dbReference type="EMBL" id="KAF2867300.1"/>
    </source>
</evidence>
<evidence type="ECO:0000313" key="3">
    <source>
        <dbReference type="Proteomes" id="UP000481861"/>
    </source>
</evidence>
<evidence type="ECO:0000256" key="1">
    <source>
        <dbReference type="SAM" id="MobiDB-lite"/>
    </source>
</evidence>
<dbReference type="EMBL" id="JAADJZ010000023">
    <property type="protein sequence ID" value="KAF2867300.1"/>
    <property type="molecule type" value="Genomic_DNA"/>
</dbReference>
<sequence>MFARSHSAGCMRLAKACGQDTHGLRLCLLAAACLPPTPPHDLSPPVLVLSEDHHLLVGIALPELSLLPIASKPFPVSSLYLKHGSQIVEGERTRESGECGRGAQTKDITPPDPTGKKRNSKRCYREKITKPGRAAWRKLRSVADFTLDDVLFDLGNIVELRNGLDASLDGGRGLLLEIKQDAKGCDKNTYFLFAWLYHRNDMPSDRSGMFWDGKNWYVSNHLEVREANEFSRVCDSTLDYDSVFKSRILDTTKHRKLDWHPFGDPKTCKIAKRWERTAKLIVDPKVPGSGDCAPVDSTDEEGESSDTEEEDEE</sequence>
<feature type="compositionally biased region" description="Acidic residues" evidence="1">
    <location>
        <begin position="297"/>
        <end position="313"/>
    </location>
</feature>
<comment type="caution">
    <text evidence="2">The sequence shown here is derived from an EMBL/GenBank/DDBJ whole genome shotgun (WGS) entry which is preliminary data.</text>
</comment>
<organism evidence="2 3">
    <name type="scientific">Massariosphaeria phaeospora</name>
    <dbReference type="NCBI Taxonomy" id="100035"/>
    <lineage>
        <taxon>Eukaryota</taxon>
        <taxon>Fungi</taxon>
        <taxon>Dikarya</taxon>
        <taxon>Ascomycota</taxon>
        <taxon>Pezizomycotina</taxon>
        <taxon>Dothideomycetes</taxon>
        <taxon>Pleosporomycetidae</taxon>
        <taxon>Pleosporales</taxon>
        <taxon>Pleosporales incertae sedis</taxon>
        <taxon>Massariosphaeria</taxon>
    </lineage>
</organism>
<dbReference type="Proteomes" id="UP000481861">
    <property type="component" value="Unassembled WGS sequence"/>
</dbReference>
<protein>
    <recommendedName>
        <fullName evidence="4">BAH domain-containing protein</fullName>
    </recommendedName>
</protein>
<name>A0A7C8M1P9_9PLEO</name>
<gene>
    <name evidence="2" type="ORF">BDV95DRAFT_598004</name>
</gene>
<accession>A0A7C8M1P9</accession>
<evidence type="ECO:0008006" key="4">
    <source>
        <dbReference type="Google" id="ProtNLM"/>
    </source>
</evidence>
<reference evidence="2 3" key="1">
    <citation type="submission" date="2020-01" db="EMBL/GenBank/DDBJ databases">
        <authorList>
            <consortium name="DOE Joint Genome Institute"/>
            <person name="Haridas S."/>
            <person name="Albert R."/>
            <person name="Binder M."/>
            <person name="Bloem J."/>
            <person name="Labutti K."/>
            <person name="Salamov A."/>
            <person name="Andreopoulos B."/>
            <person name="Baker S.E."/>
            <person name="Barry K."/>
            <person name="Bills G."/>
            <person name="Bluhm B.H."/>
            <person name="Cannon C."/>
            <person name="Castanera R."/>
            <person name="Culley D.E."/>
            <person name="Daum C."/>
            <person name="Ezra D."/>
            <person name="Gonzalez J.B."/>
            <person name="Henrissat B."/>
            <person name="Kuo A."/>
            <person name="Liang C."/>
            <person name="Lipzen A."/>
            <person name="Lutzoni F."/>
            <person name="Magnuson J."/>
            <person name="Mondo S."/>
            <person name="Nolan M."/>
            <person name="Ohm R."/>
            <person name="Pangilinan J."/>
            <person name="Park H.-J.H."/>
            <person name="Ramirez L."/>
            <person name="Alfaro M."/>
            <person name="Sun H."/>
            <person name="Tritt A."/>
            <person name="Yoshinaga Y."/>
            <person name="Zwiers L.-H.L."/>
            <person name="Turgeon B.G."/>
            <person name="Goodwin S.B."/>
            <person name="Spatafora J.W."/>
            <person name="Crous P.W."/>
            <person name="Grigoriev I.V."/>
        </authorList>
    </citation>
    <scope>NUCLEOTIDE SEQUENCE [LARGE SCALE GENOMIC DNA]</scope>
    <source>
        <strain evidence="2 3">CBS 611.86</strain>
    </source>
</reference>